<proteinExistence type="predicted"/>
<name>A0A0R2I9L4_9LACO</name>
<dbReference type="EMBL" id="JQBW01000005">
    <property type="protein sequence ID" value="KRN59333.1"/>
    <property type="molecule type" value="Genomic_DNA"/>
</dbReference>
<dbReference type="PANTHER" id="PTHR30595:SF6">
    <property type="entry name" value="SCHLAFEN ALBA-2 DOMAIN-CONTAINING PROTEIN"/>
    <property type="match status" value="1"/>
</dbReference>
<gene>
    <name evidence="1" type="ORF">IV45_GL001484</name>
</gene>
<dbReference type="PATRIC" id="fig|396268.3.peg.1505"/>
<sequence>MHLPIETIYYILYIKIQFFEDRMEILSPGGIPDGLTLDEIKDGMTAVRNPQLVHILDKMNYIENYGTGINRMFESYDGTGVQPEFKVTPHMFKVIFPNLNYNNKSKKVENNLSDADRIVLLLQEKGALSIKEISSYLGLTIYKTRKNVRELIAQKNIKKIGQSVNTKYKSR</sequence>
<dbReference type="Pfam" id="PF13749">
    <property type="entry name" value="HATPase_c_4"/>
    <property type="match status" value="1"/>
</dbReference>
<evidence type="ECO:0000313" key="1">
    <source>
        <dbReference type="EMBL" id="KRN59333.1"/>
    </source>
</evidence>
<dbReference type="InterPro" id="IPR038475">
    <property type="entry name" value="RecG_C_sf"/>
</dbReference>
<organism evidence="1 2">
    <name type="scientific">Limosilactobacillus secaliphilus</name>
    <dbReference type="NCBI Taxonomy" id="396268"/>
    <lineage>
        <taxon>Bacteria</taxon>
        <taxon>Bacillati</taxon>
        <taxon>Bacillota</taxon>
        <taxon>Bacilli</taxon>
        <taxon>Lactobacillales</taxon>
        <taxon>Lactobacillaceae</taxon>
        <taxon>Limosilactobacillus</taxon>
    </lineage>
</organism>
<evidence type="ECO:0000313" key="2">
    <source>
        <dbReference type="Proteomes" id="UP000050934"/>
    </source>
</evidence>
<dbReference type="AlphaFoldDB" id="A0A0R2I9L4"/>
<keyword evidence="2" id="KW-1185">Reference proteome</keyword>
<dbReference type="Proteomes" id="UP000050934">
    <property type="component" value="Unassembled WGS sequence"/>
</dbReference>
<comment type="caution">
    <text evidence="1">The sequence shown here is derived from an EMBL/GenBank/DDBJ whole genome shotgun (WGS) entry which is preliminary data.</text>
</comment>
<dbReference type="PANTHER" id="PTHR30595">
    <property type="entry name" value="GLPR-RELATED TRANSCRIPTIONAL REPRESSOR"/>
    <property type="match status" value="1"/>
</dbReference>
<reference evidence="1 2" key="1">
    <citation type="journal article" date="2015" name="Genome Announc.">
        <title>Expanding the biotechnology potential of lactobacilli through comparative genomics of 213 strains and associated genera.</title>
        <authorList>
            <person name="Sun Z."/>
            <person name="Harris H.M."/>
            <person name="McCann A."/>
            <person name="Guo C."/>
            <person name="Argimon S."/>
            <person name="Zhang W."/>
            <person name="Yang X."/>
            <person name="Jeffery I.B."/>
            <person name="Cooney J.C."/>
            <person name="Kagawa T.F."/>
            <person name="Liu W."/>
            <person name="Song Y."/>
            <person name="Salvetti E."/>
            <person name="Wrobel A."/>
            <person name="Rasinkangas P."/>
            <person name="Parkhill J."/>
            <person name="Rea M.C."/>
            <person name="O'Sullivan O."/>
            <person name="Ritari J."/>
            <person name="Douillard F.P."/>
            <person name="Paul Ross R."/>
            <person name="Yang R."/>
            <person name="Briner A.E."/>
            <person name="Felis G.E."/>
            <person name="de Vos W.M."/>
            <person name="Barrangou R."/>
            <person name="Klaenhammer T.R."/>
            <person name="Caufield P.W."/>
            <person name="Cui Y."/>
            <person name="Zhang H."/>
            <person name="O'Toole P.W."/>
        </authorList>
    </citation>
    <scope>NUCLEOTIDE SEQUENCE [LARGE SCALE GENOMIC DNA]</scope>
    <source>
        <strain evidence="1 2">DSM 17896</strain>
    </source>
</reference>
<accession>A0A0R2I9L4</accession>
<protein>
    <submittedName>
        <fullName evidence="1">Transcriptional regulator</fullName>
    </submittedName>
</protein>
<dbReference type="Gene3D" id="3.30.565.60">
    <property type="match status" value="1"/>
</dbReference>